<dbReference type="EMBL" id="DTKL01000081">
    <property type="protein sequence ID" value="HGY95650.1"/>
    <property type="molecule type" value="Genomic_DNA"/>
</dbReference>
<dbReference type="InterPro" id="IPR020922">
    <property type="entry name" value="dITP/XTP_pyrophosphatase"/>
</dbReference>
<dbReference type="GO" id="GO:0036222">
    <property type="term" value="F:XTP diphosphatase activity"/>
    <property type="evidence" value="ECO:0007669"/>
    <property type="project" value="UniProtKB-UniRule"/>
</dbReference>
<dbReference type="GO" id="GO:0000166">
    <property type="term" value="F:nucleotide binding"/>
    <property type="evidence" value="ECO:0007669"/>
    <property type="project" value="UniProtKB-KW"/>
</dbReference>
<dbReference type="CDD" id="cd00515">
    <property type="entry name" value="HAM1"/>
    <property type="match status" value="1"/>
</dbReference>
<comment type="function">
    <text evidence="10">Pyrophosphatase that catalyzes the hydrolysis of nucleoside triphosphates to their monophosphate derivatives, with a high preference for the non-canonical purine nucleotides XTP (xanthosine triphosphate), dITP (deoxyinosine triphosphate) and ITP. Seems to function as a house-cleaning enzyme that removes non-canonical purine nucleotides from the nucleotide pool, thus preventing their incorporation into DNA/RNA and avoiding chromosomal lesions.</text>
</comment>
<dbReference type="FunFam" id="3.90.950.10:FF:000001">
    <property type="entry name" value="dITP/XTP pyrophosphatase"/>
    <property type="match status" value="1"/>
</dbReference>
<feature type="active site" description="Proton acceptor" evidence="10">
    <location>
        <position position="72"/>
    </location>
</feature>
<name>A0A7V4XVQ0_9BACT</name>
<keyword evidence="3 10" id="KW-0479">Metal-binding</keyword>
<feature type="binding site" evidence="10">
    <location>
        <position position="73"/>
    </location>
    <ligand>
        <name>substrate</name>
    </ligand>
</feature>
<dbReference type="Gene3D" id="3.90.950.10">
    <property type="match status" value="1"/>
</dbReference>
<comment type="caution">
    <text evidence="11">The sequence shown here is derived from an EMBL/GenBank/DDBJ whole genome shotgun (WGS) entry which is preliminary data.</text>
</comment>
<dbReference type="GO" id="GO:0017111">
    <property type="term" value="F:ribonucleoside triphosphate phosphatase activity"/>
    <property type="evidence" value="ECO:0007669"/>
    <property type="project" value="InterPro"/>
</dbReference>
<feature type="binding site" evidence="10">
    <location>
        <begin position="189"/>
        <end position="190"/>
    </location>
    <ligand>
        <name>substrate</name>
    </ligand>
</feature>
<evidence type="ECO:0000313" key="11">
    <source>
        <dbReference type="EMBL" id="HGY95650.1"/>
    </source>
</evidence>
<evidence type="ECO:0000256" key="4">
    <source>
        <dbReference type="ARBA" id="ARBA00022741"/>
    </source>
</evidence>
<accession>A0A7V4XVQ0</accession>
<dbReference type="PANTHER" id="PTHR11067">
    <property type="entry name" value="INOSINE TRIPHOSPHATE PYROPHOSPHATASE/HAM1 PROTEIN"/>
    <property type="match status" value="1"/>
</dbReference>
<keyword evidence="5 10" id="KW-0378">Hydrolase</keyword>
<dbReference type="HAMAP" id="MF_01405">
    <property type="entry name" value="Non_canon_purine_NTPase"/>
    <property type="match status" value="1"/>
</dbReference>
<evidence type="ECO:0000256" key="2">
    <source>
        <dbReference type="ARBA" id="ARBA00011738"/>
    </source>
</evidence>
<keyword evidence="4 10" id="KW-0547">Nucleotide-binding</keyword>
<dbReference type="GO" id="GO:0005829">
    <property type="term" value="C:cytosol"/>
    <property type="evidence" value="ECO:0007669"/>
    <property type="project" value="TreeGrafter"/>
</dbReference>
<evidence type="ECO:0000256" key="10">
    <source>
        <dbReference type="HAMAP-Rule" id="MF_01405"/>
    </source>
</evidence>
<dbReference type="InterPro" id="IPR029001">
    <property type="entry name" value="ITPase-like_fam"/>
</dbReference>
<comment type="subunit">
    <text evidence="2 10">Homodimer.</text>
</comment>
<comment type="cofactor">
    <cofactor evidence="10">
        <name>Mg(2+)</name>
        <dbReference type="ChEBI" id="CHEBI:18420"/>
    </cofactor>
    <text evidence="10">Binds 1 Mg(2+) ion per subunit.</text>
</comment>
<organism evidence="11">
    <name type="scientific">Acidobacterium capsulatum</name>
    <dbReference type="NCBI Taxonomy" id="33075"/>
    <lineage>
        <taxon>Bacteria</taxon>
        <taxon>Pseudomonadati</taxon>
        <taxon>Acidobacteriota</taxon>
        <taxon>Terriglobia</taxon>
        <taxon>Terriglobales</taxon>
        <taxon>Acidobacteriaceae</taxon>
        <taxon>Acidobacterium</taxon>
    </lineage>
</organism>
<dbReference type="InterPro" id="IPR002637">
    <property type="entry name" value="RdgB/HAM1"/>
</dbReference>
<comment type="catalytic activity">
    <reaction evidence="10">
        <text>ITP + H2O = IMP + diphosphate + H(+)</text>
        <dbReference type="Rhea" id="RHEA:29399"/>
        <dbReference type="ChEBI" id="CHEBI:15377"/>
        <dbReference type="ChEBI" id="CHEBI:15378"/>
        <dbReference type="ChEBI" id="CHEBI:33019"/>
        <dbReference type="ChEBI" id="CHEBI:58053"/>
        <dbReference type="ChEBI" id="CHEBI:61402"/>
        <dbReference type="EC" id="3.6.1.66"/>
    </reaction>
</comment>
<feature type="binding site" evidence="10">
    <location>
        <begin position="161"/>
        <end position="164"/>
    </location>
    <ligand>
        <name>substrate</name>
    </ligand>
</feature>
<comment type="similarity">
    <text evidence="1 10">Belongs to the HAM1 NTPase family.</text>
</comment>
<dbReference type="EC" id="3.6.1.66" evidence="10"/>
<evidence type="ECO:0000256" key="5">
    <source>
        <dbReference type="ARBA" id="ARBA00022801"/>
    </source>
</evidence>
<dbReference type="GO" id="GO:0009146">
    <property type="term" value="P:purine nucleoside triphosphate catabolic process"/>
    <property type="evidence" value="ECO:0007669"/>
    <property type="project" value="UniProtKB-UniRule"/>
</dbReference>
<evidence type="ECO:0000256" key="1">
    <source>
        <dbReference type="ARBA" id="ARBA00008023"/>
    </source>
</evidence>
<evidence type="ECO:0000256" key="6">
    <source>
        <dbReference type="ARBA" id="ARBA00022842"/>
    </source>
</evidence>
<evidence type="ECO:0000256" key="3">
    <source>
        <dbReference type="ARBA" id="ARBA00022723"/>
    </source>
</evidence>
<dbReference type="SUPFAM" id="SSF52972">
    <property type="entry name" value="ITPase-like"/>
    <property type="match status" value="1"/>
</dbReference>
<sequence length="203" mass="21572">MALTLYVASSNAGKLRDFRVAAGHSATELLPLPGLAEIAAPEETGATFAENARLKAEFYSRCRPGALVLADDSGLEVAALGRLPGVRSARFAEDAEYLDGSPLSADERNNRLLMDRMQGVEDRAGRYVCVLSVARDGVEVASAEGEVAGEILAAPRGTGGFGYDPLLYLPELEKTMAEIDLETKLRLSHRGAALRVLLARLAG</sequence>
<evidence type="ECO:0000256" key="7">
    <source>
        <dbReference type="ARBA" id="ARBA00023080"/>
    </source>
</evidence>
<keyword evidence="7 10" id="KW-0546">Nucleotide metabolism</keyword>
<dbReference type="AlphaFoldDB" id="A0A7V4XVQ0"/>
<dbReference type="GO" id="GO:0009117">
    <property type="term" value="P:nucleotide metabolic process"/>
    <property type="evidence" value="ECO:0007669"/>
    <property type="project" value="UniProtKB-KW"/>
</dbReference>
<proteinExistence type="inferred from homology"/>
<gene>
    <name evidence="11" type="ORF">ENW50_13335</name>
</gene>
<dbReference type="GO" id="GO:0036220">
    <property type="term" value="F:ITP diphosphatase activity"/>
    <property type="evidence" value="ECO:0007669"/>
    <property type="project" value="UniProtKB-UniRule"/>
</dbReference>
<comment type="catalytic activity">
    <reaction evidence="8 10">
        <text>dITP + H2O = dIMP + diphosphate + H(+)</text>
        <dbReference type="Rhea" id="RHEA:28342"/>
        <dbReference type="ChEBI" id="CHEBI:15377"/>
        <dbReference type="ChEBI" id="CHEBI:15378"/>
        <dbReference type="ChEBI" id="CHEBI:33019"/>
        <dbReference type="ChEBI" id="CHEBI:61194"/>
        <dbReference type="ChEBI" id="CHEBI:61382"/>
        <dbReference type="EC" id="3.6.1.66"/>
    </reaction>
</comment>
<feature type="binding site" evidence="10">
    <location>
        <begin position="9"/>
        <end position="14"/>
    </location>
    <ligand>
        <name>substrate</name>
    </ligand>
</feature>
<keyword evidence="6 10" id="KW-0460">Magnesium</keyword>
<feature type="binding site" evidence="10">
    <location>
        <position position="184"/>
    </location>
    <ligand>
        <name>substrate</name>
    </ligand>
</feature>
<comment type="catalytic activity">
    <reaction evidence="9 10">
        <text>XTP + H2O = XMP + diphosphate + H(+)</text>
        <dbReference type="Rhea" id="RHEA:28610"/>
        <dbReference type="ChEBI" id="CHEBI:15377"/>
        <dbReference type="ChEBI" id="CHEBI:15378"/>
        <dbReference type="ChEBI" id="CHEBI:33019"/>
        <dbReference type="ChEBI" id="CHEBI:57464"/>
        <dbReference type="ChEBI" id="CHEBI:61314"/>
        <dbReference type="EC" id="3.6.1.66"/>
    </reaction>
</comment>
<reference evidence="11" key="1">
    <citation type="journal article" date="2020" name="mSystems">
        <title>Genome- and Community-Level Interaction Insights into Carbon Utilization and Element Cycling Functions of Hydrothermarchaeota in Hydrothermal Sediment.</title>
        <authorList>
            <person name="Zhou Z."/>
            <person name="Liu Y."/>
            <person name="Xu W."/>
            <person name="Pan J."/>
            <person name="Luo Z.H."/>
            <person name="Li M."/>
        </authorList>
    </citation>
    <scope>NUCLEOTIDE SEQUENCE [LARGE SCALE GENOMIC DNA]</scope>
    <source>
        <strain evidence="11">SpSt-855</strain>
    </source>
</reference>
<evidence type="ECO:0000256" key="9">
    <source>
        <dbReference type="ARBA" id="ARBA00052017"/>
    </source>
</evidence>
<dbReference type="Pfam" id="PF01725">
    <property type="entry name" value="Ham1p_like"/>
    <property type="match status" value="1"/>
</dbReference>
<dbReference type="GO" id="GO:0046872">
    <property type="term" value="F:metal ion binding"/>
    <property type="evidence" value="ECO:0007669"/>
    <property type="project" value="UniProtKB-KW"/>
</dbReference>
<protein>
    <recommendedName>
        <fullName evidence="10">dITP/XTP pyrophosphatase</fullName>
        <ecNumber evidence="10">3.6.1.66</ecNumber>
    </recommendedName>
    <alternativeName>
        <fullName evidence="10">Non-canonical purine NTP pyrophosphatase</fullName>
    </alternativeName>
    <alternativeName>
        <fullName evidence="10">Non-standard purine NTP pyrophosphatase</fullName>
    </alternativeName>
    <alternativeName>
        <fullName evidence="10">Nucleoside-triphosphate diphosphatase</fullName>
    </alternativeName>
    <alternativeName>
        <fullName evidence="10">Nucleoside-triphosphate pyrophosphatase</fullName>
        <shortName evidence="10">NTPase</shortName>
    </alternativeName>
</protein>
<dbReference type="PANTHER" id="PTHR11067:SF9">
    <property type="entry name" value="INOSINE TRIPHOSPHATE PYROPHOSPHATASE"/>
    <property type="match status" value="1"/>
</dbReference>
<feature type="binding site" evidence="10">
    <location>
        <position position="42"/>
    </location>
    <ligand>
        <name>Mg(2+)</name>
        <dbReference type="ChEBI" id="CHEBI:18420"/>
    </ligand>
</feature>
<feature type="binding site" evidence="10">
    <location>
        <position position="72"/>
    </location>
    <ligand>
        <name>Mg(2+)</name>
        <dbReference type="ChEBI" id="CHEBI:18420"/>
    </ligand>
</feature>
<evidence type="ECO:0000256" key="8">
    <source>
        <dbReference type="ARBA" id="ARBA00051875"/>
    </source>
</evidence>
<dbReference type="GO" id="GO:0035870">
    <property type="term" value="F:dITP diphosphatase activity"/>
    <property type="evidence" value="ECO:0007669"/>
    <property type="project" value="UniProtKB-UniRule"/>
</dbReference>